<accession>A0A2H3KN17</accession>
<name>A0A2H3KN17_9FLAO</name>
<evidence type="ECO:0000313" key="2">
    <source>
        <dbReference type="Proteomes" id="UP000220828"/>
    </source>
</evidence>
<protein>
    <submittedName>
        <fullName evidence="1">Uncharacterized protein</fullName>
    </submittedName>
</protein>
<feature type="non-terminal residue" evidence="1">
    <location>
        <position position="1"/>
    </location>
</feature>
<gene>
    <name evidence="1" type="ORF">B0A77_14430</name>
</gene>
<dbReference type="Proteomes" id="UP000220828">
    <property type="component" value="Unassembled WGS sequence"/>
</dbReference>
<sequence length="102" mass="12441">FCHVLKSDEVFIRKQKMEAYQAEKKEMERQAKLKKSIIIYDKPATKIDNLRVVKPKFNPLEVPVWTEDQKLLRELRNKYFHWSANRDWLGMDPNDNRKRNEH</sequence>
<dbReference type="EMBL" id="PCMW01000121">
    <property type="protein sequence ID" value="PDS22027.1"/>
    <property type="molecule type" value="Genomic_DNA"/>
</dbReference>
<comment type="caution">
    <text evidence="1">The sequence shown here is derived from an EMBL/GenBank/DDBJ whole genome shotgun (WGS) entry which is preliminary data.</text>
</comment>
<reference evidence="1 2" key="1">
    <citation type="submission" date="2017-09" db="EMBL/GenBank/DDBJ databases">
        <title>Whole genomes of Flavobacteriaceae.</title>
        <authorList>
            <person name="Stine C."/>
            <person name="Li C."/>
            <person name="Tadesse D."/>
        </authorList>
    </citation>
    <scope>NUCLEOTIDE SEQUENCE [LARGE SCALE GENOMIC DNA]</scope>
    <source>
        <strain evidence="1 2">ATCC 35036</strain>
    </source>
</reference>
<dbReference type="AlphaFoldDB" id="A0A2H3KN17"/>
<evidence type="ECO:0000313" key="1">
    <source>
        <dbReference type="EMBL" id="PDS22027.1"/>
    </source>
</evidence>
<proteinExistence type="predicted"/>
<organism evidence="1 2">
    <name type="scientific">Flavobacterium branchiophilum</name>
    <dbReference type="NCBI Taxonomy" id="55197"/>
    <lineage>
        <taxon>Bacteria</taxon>
        <taxon>Pseudomonadati</taxon>
        <taxon>Bacteroidota</taxon>
        <taxon>Flavobacteriia</taxon>
        <taxon>Flavobacteriales</taxon>
        <taxon>Flavobacteriaceae</taxon>
        <taxon>Flavobacterium</taxon>
    </lineage>
</organism>